<dbReference type="InterPro" id="IPR007274">
    <property type="entry name" value="Cop_transporter"/>
</dbReference>
<name>R7VKX9_CAPTE</name>
<keyword evidence="4" id="KW-0406">Ion transport</keyword>
<evidence type="ECO:0000256" key="2">
    <source>
        <dbReference type="ARBA" id="ARBA00022989"/>
    </source>
</evidence>
<protein>
    <recommendedName>
        <fullName evidence="4">Copper transport protein</fullName>
    </recommendedName>
</protein>
<dbReference type="STRING" id="283909.R7VKX9"/>
<dbReference type="EMBL" id="AMQN01017053">
    <property type="status" value="NOT_ANNOTATED_CDS"/>
    <property type="molecule type" value="Genomic_DNA"/>
</dbReference>
<dbReference type="HOGENOM" id="CLU_1355783_0_0_1"/>
<keyword evidence="4" id="KW-0813">Transport</keyword>
<feature type="transmembrane region" description="Helical" evidence="4">
    <location>
        <begin position="65"/>
        <end position="87"/>
    </location>
</feature>
<sequence>MSVTLALMQFKSDESHRYTSSFYLYTGFTAMKTIWKRLYLYMHNHFHWTNRVSILVKDLDVERPLALLGVAIAFVFLSAFDELLKCLRLWLAEKQTKKVAFLWSHFVQTMLHVFNISVGYLLMLIVMSYNIWVLIAVVVGAALGRLIGYVATGGHPGLVIRESRSTKEQKDDAIEMEPWVKMTKINNNVMNNADSLQLVASV</sequence>
<keyword evidence="4" id="KW-0187">Copper transport</keyword>
<dbReference type="GO" id="GO:0005375">
    <property type="term" value="F:copper ion transmembrane transporter activity"/>
    <property type="evidence" value="ECO:0007669"/>
    <property type="project" value="UniProtKB-UniRule"/>
</dbReference>
<dbReference type="AlphaFoldDB" id="R7VKX9"/>
<proteinExistence type="inferred from homology"/>
<dbReference type="PANTHER" id="PTHR12483">
    <property type="entry name" value="SOLUTE CARRIER FAMILY 31 COPPER TRANSPORTERS"/>
    <property type="match status" value="1"/>
</dbReference>
<keyword evidence="2 4" id="KW-1133">Transmembrane helix</keyword>
<evidence type="ECO:0000256" key="1">
    <source>
        <dbReference type="ARBA" id="ARBA00022692"/>
    </source>
</evidence>
<reference evidence="5 7" key="2">
    <citation type="journal article" date="2013" name="Nature">
        <title>Insights into bilaterian evolution from three spiralian genomes.</title>
        <authorList>
            <person name="Simakov O."/>
            <person name="Marletaz F."/>
            <person name="Cho S.J."/>
            <person name="Edsinger-Gonzales E."/>
            <person name="Havlak P."/>
            <person name="Hellsten U."/>
            <person name="Kuo D.H."/>
            <person name="Larsson T."/>
            <person name="Lv J."/>
            <person name="Arendt D."/>
            <person name="Savage R."/>
            <person name="Osoegawa K."/>
            <person name="de Jong P."/>
            <person name="Grimwood J."/>
            <person name="Chapman J.A."/>
            <person name="Shapiro H."/>
            <person name="Aerts A."/>
            <person name="Otillar R.P."/>
            <person name="Terry A.Y."/>
            <person name="Boore J.L."/>
            <person name="Grigoriev I.V."/>
            <person name="Lindberg D.R."/>
            <person name="Seaver E.C."/>
            <person name="Weisblat D.A."/>
            <person name="Putnam N.H."/>
            <person name="Rokhsar D.S."/>
        </authorList>
    </citation>
    <scope>NUCLEOTIDE SEQUENCE</scope>
    <source>
        <strain evidence="5 7">I ESC-2004</strain>
    </source>
</reference>
<keyword evidence="3 4" id="KW-0472">Membrane</keyword>
<dbReference type="OrthoDB" id="73901at2759"/>
<dbReference type="EMBL" id="KB292677">
    <property type="protein sequence ID" value="ELU17145.1"/>
    <property type="molecule type" value="Genomic_DNA"/>
</dbReference>
<organism evidence="5">
    <name type="scientific">Capitella teleta</name>
    <name type="common">Polychaete worm</name>
    <dbReference type="NCBI Taxonomy" id="283909"/>
    <lineage>
        <taxon>Eukaryota</taxon>
        <taxon>Metazoa</taxon>
        <taxon>Spiralia</taxon>
        <taxon>Lophotrochozoa</taxon>
        <taxon>Annelida</taxon>
        <taxon>Polychaeta</taxon>
        <taxon>Sedentaria</taxon>
        <taxon>Scolecida</taxon>
        <taxon>Capitellidae</taxon>
        <taxon>Capitella</taxon>
    </lineage>
</organism>
<evidence type="ECO:0000313" key="7">
    <source>
        <dbReference type="Proteomes" id="UP000014760"/>
    </source>
</evidence>
<dbReference type="Proteomes" id="UP000014760">
    <property type="component" value="Unassembled WGS sequence"/>
</dbReference>
<dbReference type="EnsemblMetazoa" id="CapteT214267">
    <property type="protein sequence ID" value="CapteP214267"/>
    <property type="gene ID" value="CapteG214267"/>
</dbReference>
<comment type="similarity">
    <text evidence="4">Belongs to the copper transporter (Ctr) (TC 1.A.56) family. SLC31A subfamily.</text>
</comment>
<evidence type="ECO:0000256" key="4">
    <source>
        <dbReference type="RuleBase" id="RU367022"/>
    </source>
</evidence>
<accession>R7VKX9</accession>
<dbReference type="Pfam" id="PF04145">
    <property type="entry name" value="Ctr"/>
    <property type="match status" value="1"/>
</dbReference>
<evidence type="ECO:0000313" key="5">
    <source>
        <dbReference type="EMBL" id="ELU17145.1"/>
    </source>
</evidence>
<dbReference type="PANTHER" id="PTHR12483:SF115">
    <property type="entry name" value="COPPER TRANSPORT PROTEIN"/>
    <property type="match status" value="1"/>
</dbReference>
<keyword evidence="4" id="KW-0186">Copper</keyword>
<evidence type="ECO:0000313" key="6">
    <source>
        <dbReference type="EnsemblMetazoa" id="CapteP214267"/>
    </source>
</evidence>
<gene>
    <name evidence="5" type="ORF">CAPTEDRAFT_214267</name>
</gene>
<dbReference type="GO" id="GO:0016020">
    <property type="term" value="C:membrane"/>
    <property type="evidence" value="ECO:0007669"/>
    <property type="project" value="UniProtKB-SubCell"/>
</dbReference>
<feature type="transmembrane region" description="Helical" evidence="4">
    <location>
        <begin position="131"/>
        <end position="151"/>
    </location>
</feature>
<evidence type="ECO:0000256" key="3">
    <source>
        <dbReference type="ARBA" id="ARBA00023136"/>
    </source>
</evidence>
<keyword evidence="7" id="KW-1185">Reference proteome</keyword>
<comment type="subcellular location">
    <subcellularLocation>
        <location evidence="4">Membrane</location>
        <topology evidence="4">Multi-pass membrane protein</topology>
    </subcellularLocation>
</comment>
<reference evidence="6" key="3">
    <citation type="submission" date="2015-06" db="UniProtKB">
        <authorList>
            <consortium name="EnsemblMetazoa"/>
        </authorList>
    </citation>
    <scope>IDENTIFICATION</scope>
</reference>
<keyword evidence="1 4" id="KW-0812">Transmembrane</keyword>
<reference evidence="7" key="1">
    <citation type="submission" date="2012-12" db="EMBL/GenBank/DDBJ databases">
        <authorList>
            <person name="Hellsten U."/>
            <person name="Grimwood J."/>
            <person name="Chapman J.A."/>
            <person name="Shapiro H."/>
            <person name="Aerts A."/>
            <person name="Otillar R.P."/>
            <person name="Terry A.Y."/>
            <person name="Boore J.L."/>
            <person name="Simakov O."/>
            <person name="Marletaz F."/>
            <person name="Cho S.-J."/>
            <person name="Edsinger-Gonzales E."/>
            <person name="Havlak P."/>
            <person name="Kuo D.-H."/>
            <person name="Larsson T."/>
            <person name="Lv J."/>
            <person name="Arendt D."/>
            <person name="Savage R."/>
            <person name="Osoegawa K."/>
            <person name="de Jong P."/>
            <person name="Lindberg D.R."/>
            <person name="Seaver E.C."/>
            <person name="Weisblat D.A."/>
            <person name="Putnam N.H."/>
            <person name="Grigoriev I.V."/>
            <person name="Rokhsar D.S."/>
        </authorList>
    </citation>
    <scope>NUCLEOTIDE SEQUENCE</scope>
    <source>
        <strain evidence="7">I ESC-2004</strain>
    </source>
</reference>
<feature type="transmembrane region" description="Helical" evidence="4">
    <location>
        <begin position="99"/>
        <end position="125"/>
    </location>
</feature>